<accession>A0A1W1XGA8</accession>
<evidence type="ECO:0000313" key="2">
    <source>
        <dbReference type="EMBL" id="SMC22989.1"/>
    </source>
</evidence>
<evidence type="ECO:0000256" key="1">
    <source>
        <dbReference type="SAM" id="Phobius"/>
    </source>
</evidence>
<evidence type="ECO:0008006" key="4">
    <source>
        <dbReference type="Google" id="ProtNLM"/>
    </source>
</evidence>
<keyword evidence="1" id="KW-0472">Membrane</keyword>
<dbReference type="Pfam" id="PF11006">
    <property type="entry name" value="DUF2845"/>
    <property type="match status" value="1"/>
</dbReference>
<sequence length="130" mass="14827">MSQSPIPTHIGRPWAGRPGKVRRWLPFFLLGLMVCVFFGTFGAGAQDSLFALRCSGRLVRIGDSKVDVLAKCGPPLYEQFVGERKIRTRFGHDKLILEDWIYNFGPTDFIHILRFEGSRLVEILRGERGY</sequence>
<dbReference type="InterPro" id="IPR021268">
    <property type="entry name" value="DUF2845"/>
</dbReference>
<keyword evidence="1" id="KW-0812">Transmembrane</keyword>
<dbReference type="EMBL" id="FWXF01000007">
    <property type="protein sequence ID" value="SMC22989.1"/>
    <property type="molecule type" value="Genomic_DNA"/>
</dbReference>
<name>A0A1W1XGA8_9BACT</name>
<proteinExistence type="predicted"/>
<protein>
    <recommendedName>
        <fullName evidence="4">DUF2845 domain-containing protein</fullName>
    </recommendedName>
</protein>
<dbReference type="AlphaFoldDB" id="A0A1W1XGA8"/>
<reference evidence="2 3" key="1">
    <citation type="submission" date="2017-04" db="EMBL/GenBank/DDBJ databases">
        <authorList>
            <person name="Afonso C.L."/>
            <person name="Miller P.J."/>
            <person name="Scott M.A."/>
            <person name="Spackman E."/>
            <person name="Goraichik I."/>
            <person name="Dimitrov K.M."/>
            <person name="Suarez D.L."/>
            <person name="Swayne D.E."/>
        </authorList>
    </citation>
    <scope>NUCLEOTIDE SEQUENCE [LARGE SCALE GENOMIC DNA]</scope>
    <source>
        <strain evidence="2 3">DSM 13146</strain>
    </source>
</reference>
<organism evidence="2 3">
    <name type="scientific">Desulfacinum hydrothermale DSM 13146</name>
    <dbReference type="NCBI Taxonomy" id="1121390"/>
    <lineage>
        <taxon>Bacteria</taxon>
        <taxon>Pseudomonadati</taxon>
        <taxon>Thermodesulfobacteriota</taxon>
        <taxon>Syntrophobacteria</taxon>
        <taxon>Syntrophobacterales</taxon>
        <taxon>Syntrophobacteraceae</taxon>
        <taxon>Desulfacinum</taxon>
    </lineage>
</organism>
<keyword evidence="3" id="KW-1185">Reference proteome</keyword>
<dbReference type="Proteomes" id="UP000192783">
    <property type="component" value="Unassembled WGS sequence"/>
</dbReference>
<feature type="transmembrane region" description="Helical" evidence="1">
    <location>
        <begin position="24"/>
        <end position="45"/>
    </location>
</feature>
<gene>
    <name evidence="2" type="ORF">SAMN02746041_01615</name>
</gene>
<keyword evidence="1" id="KW-1133">Transmembrane helix</keyword>
<evidence type="ECO:0000313" key="3">
    <source>
        <dbReference type="Proteomes" id="UP000192783"/>
    </source>
</evidence>